<dbReference type="EMBL" id="JAULSV010000003">
    <property type="protein sequence ID" value="KAK0649645.1"/>
    <property type="molecule type" value="Genomic_DNA"/>
</dbReference>
<organism evidence="11 12">
    <name type="scientific">Cercophora newfieldiana</name>
    <dbReference type="NCBI Taxonomy" id="92897"/>
    <lineage>
        <taxon>Eukaryota</taxon>
        <taxon>Fungi</taxon>
        <taxon>Dikarya</taxon>
        <taxon>Ascomycota</taxon>
        <taxon>Pezizomycotina</taxon>
        <taxon>Sordariomycetes</taxon>
        <taxon>Sordariomycetidae</taxon>
        <taxon>Sordariales</taxon>
        <taxon>Lasiosphaeriaceae</taxon>
        <taxon>Cercophora</taxon>
    </lineage>
</organism>
<evidence type="ECO:0000313" key="11">
    <source>
        <dbReference type="EMBL" id="KAK0649645.1"/>
    </source>
</evidence>
<dbReference type="GO" id="GO:0006508">
    <property type="term" value="P:proteolysis"/>
    <property type="evidence" value="ECO:0007669"/>
    <property type="project" value="UniProtKB-KW"/>
</dbReference>
<feature type="region of interest" description="Disordered" evidence="7">
    <location>
        <begin position="1574"/>
        <end position="1601"/>
    </location>
</feature>
<dbReference type="Gene3D" id="3.40.50.300">
    <property type="entry name" value="P-loop containing nucleotide triphosphate hydrolases"/>
    <property type="match status" value="1"/>
</dbReference>
<evidence type="ECO:0000259" key="10">
    <source>
        <dbReference type="Pfam" id="PF20255"/>
    </source>
</evidence>
<feature type="compositionally biased region" description="Acidic residues" evidence="7">
    <location>
        <begin position="1585"/>
        <end position="1594"/>
    </location>
</feature>
<evidence type="ECO:0000256" key="7">
    <source>
        <dbReference type="SAM" id="MobiDB-lite"/>
    </source>
</evidence>
<keyword evidence="3" id="KW-0645">Protease</keyword>
<keyword evidence="6" id="KW-0788">Thiol protease</keyword>
<dbReference type="SUPFAM" id="SSF52540">
    <property type="entry name" value="P-loop containing nucleoside triphosphate hydrolases"/>
    <property type="match status" value="1"/>
</dbReference>
<evidence type="ECO:0000256" key="1">
    <source>
        <dbReference type="ARBA" id="ARBA00000707"/>
    </source>
</evidence>
<dbReference type="EC" id="3.4.19.12" evidence="2"/>
<accession>A0AA39YCZ4</accession>
<sequence length="3315" mass="367163">MDLVPSIYDHLVLPPKLPGGDKGTAPELSQNALTRLIDGCQRLISLTPHTLSKTFEGVYNALVACREINGRSFVDKTSALNYFRNIDSCGVLILWVAEQNAALLVYAAKRQASRACRPEEAVVFEAFEASAPAEHVLAAGNAMRRDFPGRSAQLSTQDFADASFQQHLADLLEQASMESLPSLRAHARKAGVAVAESRDTTDPALVTHMLMPLLETMGRQAQVPVLRKRVRDDVSLNHADVPWRRLPFWLVLRVGTLRQLCHTAGDHRGRACYKFLMCIVLAQLLQDSAGRLSPDKVLLLRAKLCRRMAKLEMERTAAEDHPEGREVYDCLFDATKKAIDDVVREATDRVEVVWKNVQRASVPRIPRLPLRATGDALRLSLPFSGRYLDRLLLIEPAPNQPPVELLQLPRPLDVGIQEVQGFTGRIALLAKAERRIQQASGEEAPGMNMTTALLEWRCLDSARQIQSFVSEMGPMPEWDPEQNSALALCVFELWARMDSYAVEACPLLANYRPIFPPELLDVLQLPTLSAMRRLHRVQTHLVRRHQQADSSGFPRLDGRSASKATHAATIFDRTRDGCLAARLVASSSAMKQLESRIQKQTDDARRAKETEWRQKCYRYDQLSEEIQQGICVCTIDECGRKDISGCHRCQRWRTRQRLGITVHEDYLPPPGSPAQRAAVLFELGQPQYLSAYRDATWLIFITLAHPSRPAKPAAAKKTLAQSDVLARHRNSRQPPSRITLGSRKKCFLQTHYRISSARSSLSEVLLPLAAEFELYDTATGLWVRELDKTPTLQHLCGVLLPKALLSSATLPDCPHPDPIVEGPSSYQIQANQTACPPSMSVHEFSACQKLLGGTHRRWPNVLVELGSINLNLGSEETARLICQLAMQAGPRATDQAEGAGGRHGEREAGAEAEAASCWRAAHAIFRDEPVFAERLLEQIETRLATISSNWRETWCMETLMSLTLRVFYLSADLRSREKAAAALGAMRETTLAWIVRLRHEMQAAADADAADRTAAYAFSAALLSRRTLTITHIESGSPLLADELAAWVRASVALQENLLVSVDKLPPGLRAMLVRDTKAALQMERLLRAAVKAHPSSVGSALSDTLPSLLGSAFSDLEWTFLPSPGHNWIRAEGNEVRTAAGLIYNGQVIHLHLIEGHLLVNGRPRSRLPARIRNDPDVKELFENRHLLTYPSVLPGMTHQLVGFHQNQTVHFGTRSGQAVVIQAVTREGALLEFIPRRVFYGPRVESNQAPATTTAMNTSTTATAATASNAINVDLPLGLVENCCHWLNKSTRQVEIRRKPAIWIARLRDWALYVPERYAQRANVRLVDPHSSLFGQMAGMLAGFEQPEKLTVFQPLAQRGQLSVEMRHLELSLFVNENGLLEFRELKAEMDPNQDAGTWYGLEGKLVLRNTANPIRRSVIVPLGGLSARRRGVHVAVRLNTDSAAYAKFDIDDTLGRLSCPPEPRLLYTKALCHALTSFCVPDPLTGRNGTEEAIQILRSPAAQPWASLDEDSKLVLKRFMELLPVREYYPPGLRRFQTVTWDSRLTTTIQHDGFEAPLRDIFDKSDSLAKFEDKGRGKDGDHGEEEEEENTGSDRHAPLRLRAASRRLLYERQWAIYDDDSDSDESEDDQIDAPYHGRDLASRVTPQSKNVAQIARAIYQQPFSLPPHHSGDAASLLKGWPRIGGFSLPTAAAGGRGPLIARIETPVGDHWAELVRFCQASRGQRTPVLFRLALLAFAPDPDMEAIYHLAAFACVPKLQRLGPPPPCDGYWDLGLQGPISVETLETLIAAAYVPFQPPSSRKAKARARAELARVEHQEKCAAEGSKMARLLRERWAAPWPAVTSEVMAGTWVVRCICVASALESVRPEWEQRHRNRELASYVTRVQAIFTDVPRACPALFASSVDSTPAEPEAWLAIPDTACCPHKAVVPRLSGQLAAKRGPDVASVHATAALLLFLENAHRESEGDPRLGTPRVAPDLASELMRIFKPFAGSSDDLRTRYGRDLLESLTALQAEAASTESMARVRARFAASGLGLDALDAAADEARGFMTNLGSRLWEALAADDARFPWLEHGGLWPCANTPTSLLSMLRLGRRRRRRSRFGPGMKTALVAYGLAIARVQKLERLRSALRQSNERAIGEELRNPGHENWDPAEHTAWLLMELDGNFLVRAEQVEVALAMIAPQSGRNTVLQMNMGQGKTSCIVPMAVAELADGEHLVRLVVPKPLLLQTAQTVQARLGDLVGCEVRHVAFSRRTPTTPSMLDLYENLQLQVGRSGGLIVTTHEQLLSFKLGGKREAARVMQMVAKAQAEANAAAGRMMAFQDWLEHSSRDLLDEADHTLAVRTQLIYPSGPETTVDGHPFRWLIAEGLLALVAHHLPALQQLFPGSMEVVSRPGGGRSLPMVQFLRDDVQAALHDRIVNDICEERAWFLRPSPAGHHQRRGTAAGRAQERRRRAVRRVLSEEDVSEELLGEAVAAFDDAEHESAAKKLLTARGLLVGRILVLCLGRRWNVQYGLSPVRHPIAVPFEAKGVPSSHAEFGHPDVAIVLTCLAFYYAGLTLAQFLQGLQHVLQSDDPAARYERWMASRGGADDSRLPQALCQWNLINVDDAGQIETLWKHLRHARHVVNDYLNIFVFPTHAKQFSLKLQVSAWDVPLFPRPTNDESGGCWARTTGFSGTNDNRIMLPLTILQDDLPSLRHTNAEVLSYLLQPRNRRYKVAVDSQGRRLSEEGLLHTLQQDKIRILVDAGAYILEMDNRTLAQMWLRIDHGATAAIYFDASSRAWVTYRGVNKEDVPLLATPFIEDLGECLVYLDEAHTRGIDLKLPPDARGGLTLALGQTKDLTVQAAMRLRQLGTTQSITFFAPPEVDRNIRDLCGIPNRTATVITSRHVIRWLLEQTCRSHESVRDLYLSQGMDFVRRTDAAWRYPDAVSDKAQRAGLLAVLQQAETQTLEQLYGKSPRSGAAAAGGEALLDPPPGSSAPPQLRALLDRLRVVADGSNHGRSSSGSKRPRHQGWRYQMDHALAEVEQERQVEVEVEEMRVVQKPPRFQALSFPGLHPAVSRFARDGVLQPAVFDHAFAYLGSTGVGRRFGVRPTASRLFVSREFGKVVKLPPNRVCDDGLLRPVEWIIWSPRTQTALVIIPEEAELVLPIVRAGGGSQADRPAASHLLAYAAPVAKTMLAFNKLTYYSVPALPADHAVPDWFRVELGVLAGRLYADAGECASLARFLRRSLAGTAGGDDEDLEEEEEGGGGGEDGTEPQTGRDAESDGFVESPAVFLLEWLSTRRGGQDVLHTPVGYVCTGRAVREHFQSSA</sequence>
<dbReference type="Pfam" id="PF12359">
    <property type="entry name" value="DUF3645"/>
    <property type="match status" value="1"/>
</dbReference>
<evidence type="ECO:0000256" key="2">
    <source>
        <dbReference type="ARBA" id="ARBA00012759"/>
    </source>
</evidence>
<dbReference type="Pfam" id="PF20255">
    <property type="entry name" value="DUF6606"/>
    <property type="match status" value="1"/>
</dbReference>
<comment type="caution">
    <text evidence="11">The sequence shown here is derived from an EMBL/GenBank/DDBJ whole genome shotgun (WGS) entry which is preliminary data.</text>
</comment>
<keyword evidence="5" id="KW-0378">Hydrolase</keyword>
<feature type="region of interest" description="Disordered" evidence="7">
    <location>
        <begin position="2956"/>
        <end position="2985"/>
    </location>
</feature>
<feature type="domain" description="DUF3638" evidence="8">
    <location>
        <begin position="2150"/>
        <end position="2383"/>
    </location>
</feature>
<evidence type="ECO:0000259" key="8">
    <source>
        <dbReference type="Pfam" id="PF12340"/>
    </source>
</evidence>
<dbReference type="InterPro" id="IPR046541">
    <property type="entry name" value="DUF6606"/>
</dbReference>
<dbReference type="InterPro" id="IPR022099">
    <property type="entry name" value="DUF3638"/>
</dbReference>
<proteinExistence type="predicted"/>
<gene>
    <name evidence="11" type="ORF">B0T16DRAFT_457038</name>
</gene>
<feature type="region of interest" description="Disordered" evidence="7">
    <location>
        <begin position="1622"/>
        <end position="1647"/>
    </location>
</feature>
<evidence type="ECO:0000256" key="5">
    <source>
        <dbReference type="ARBA" id="ARBA00022801"/>
    </source>
</evidence>
<evidence type="ECO:0000256" key="3">
    <source>
        <dbReference type="ARBA" id="ARBA00022670"/>
    </source>
</evidence>
<evidence type="ECO:0000259" key="9">
    <source>
        <dbReference type="Pfam" id="PF12359"/>
    </source>
</evidence>
<dbReference type="Proteomes" id="UP001174936">
    <property type="component" value="Unassembled WGS sequence"/>
</dbReference>
<feature type="compositionally biased region" description="Acidic residues" evidence="7">
    <location>
        <begin position="3240"/>
        <end position="3251"/>
    </location>
</feature>
<dbReference type="Pfam" id="PF12340">
    <property type="entry name" value="DUF3638"/>
    <property type="match status" value="1"/>
</dbReference>
<protein>
    <recommendedName>
        <fullName evidence="2">ubiquitinyl hydrolase 1</fullName>
        <ecNumber evidence="2">3.4.19.12</ecNumber>
    </recommendedName>
</protein>
<dbReference type="PANTHER" id="PTHR13367:SF33">
    <property type="entry name" value="P-LOOP CONTAINING NUCLEOSIDE TRIPHOSPHATE HYDROLASE PROTEIN"/>
    <property type="match status" value="1"/>
</dbReference>
<comment type="catalytic activity">
    <reaction evidence="1">
        <text>Thiol-dependent hydrolysis of ester, thioester, amide, peptide and isopeptide bonds formed by the C-terminal Gly of ubiquitin (a 76-residue protein attached to proteins as an intracellular targeting signal).</text>
        <dbReference type="EC" id="3.4.19.12"/>
    </reaction>
</comment>
<dbReference type="PANTHER" id="PTHR13367">
    <property type="entry name" value="UBIQUITIN THIOESTERASE"/>
    <property type="match status" value="1"/>
</dbReference>
<keyword evidence="4" id="KW-0833">Ubl conjugation pathway</keyword>
<feature type="domain" description="DUF6606" evidence="10">
    <location>
        <begin position="7"/>
        <end position="286"/>
    </location>
</feature>
<evidence type="ECO:0000256" key="6">
    <source>
        <dbReference type="ARBA" id="ARBA00022807"/>
    </source>
</evidence>
<feature type="domain" description="DUF3645" evidence="9">
    <location>
        <begin position="2521"/>
        <end position="2551"/>
    </location>
</feature>
<dbReference type="GO" id="GO:0004843">
    <property type="term" value="F:cysteine-type deubiquitinase activity"/>
    <property type="evidence" value="ECO:0007669"/>
    <property type="project" value="UniProtKB-EC"/>
</dbReference>
<name>A0AA39YCZ4_9PEZI</name>
<dbReference type="InterPro" id="IPR022105">
    <property type="entry name" value="DUF3645"/>
</dbReference>
<evidence type="ECO:0000256" key="4">
    <source>
        <dbReference type="ARBA" id="ARBA00022786"/>
    </source>
</evidence>
<dbReference type="InterPro" id="IPR051346">
    <property type="entry name" value="OTU_Deubiquitinase"/>
</dbReference>
<dbReference type="InterPro" id="IPR027417">
    <property type="entry name" value="P-loop_NTPase"/>
</dbReference>
<reference evidence="11" key="1">
    <citation type="submission" date="2023-06" db="EMBL/GenBank/DDBJ databases">
        <title>Genome-scale phylogeny and comparative genomics of the fungal order Sordariales.</title>
        <authorList>
            <consortium name="Lawrence Berkeley National Laboratory"/>
            <person name="Hensen N."/>
            <person name="Bonometti L."/>
            <person name="Westerberg I."/>
            <person name="Brannstrom I.O."/>
            <person name="Guillou S."/>
            <person name="Cros-Aarteil S."/>
            <person name="Calhoun S."/>
            <person name="Haridas S."/>
            <person name="Kuo A."/>
            <person name="Mondo S."/>
            <person name="Pangilinan J."/>
            <person name="Riley R."/>
            <person name="Labutti K."/>
            <person name="Andreopoulos B."/>
            <person name="Lipzen A."/>
            <person name="Chen C."/>
            <person name="Yanf M."/>
            <person name="Daum C."/>
            <person name="Ng V."/>
            <person name="Clum A."/>
            <person name="Steindorff A."/>
            <person name="Ohm R."/>
            <person name="Martin F."/>
            <person name="Silar P."/>
            <person name="Natvig D."/>
            <person name="Lalanne C."/>
            <person name="Gautier V."/>
            <person name="Ament-Velasquez S.L."/>
            <person name="Kruys A."/>
            <person name="Hutchinson M.I."/>
            <person name="Powell A.J."/>
            <person name="Barry K."/>
            <person name="Miller A.N."/>
            <person name="Grigoriev I.V."/>
            <person name="Debuchy R."/>
            <person name="Gladieux P."/>
            <person name="Thoren M.H."/>
            <person name="Johannesson H."/>
        </authorList>
    </citation>
    <scope>NUCLEOTIDE SEQUENCE</scope>
    <source>
        <strain evidence="11">SMH2532-1</strain>
    </source>
</reference>
<feature type="compositionally biased region" description="Basic and acidic residues" evidence="7">
    <location>
        <begin position="1574"/>
        <end position="1584"/>
    </location>
</feature>
<evidence type="ECO:0000313" key="12">
    <source>
        <dbReference type="Proteomes" id="UP001174936"/>
    </source>
</evidence>
<keyword evidence="12" id="KW-1185">Reference proteome</keyword>
<feature type="region of interest" description="Disordered" evidence="7">
    <location>
        <begin position="3237"/>
        <end position="3269"/>
    </location>
</feature>
<feature type="compositionally biased region" description="Acidic residues" evidence="7">
    <location>
        <begin position="1622"/>
        <end position="1634"/>
    </location>
</feature>